<gene>
    <name evidence="8" type="ORF">P691DRAFT_760087</name>
</gene>
<comment type="similarity">
    <text evidence="2 7">Belongs to the fungal hydrophobin family.</text>
</comment>
<evidence type="ECO:0000256" key="6">
    <source>
        <dbReference type="ARBA" id="ARBA00023157"/>
    </source>
</evidence>
<sequence length="110" mass="10686">MQFKLSALVAAALATSVLAGGAPAPASQCNTGPIQCCDSVQAANSPAASKLLALLGVVVQDVSVLVGITCTPITVIGAGGNSCSAQPVCCENNSFNGVVAIGCSPVNLNL</sequence>
<dbReference type="InterPro" id="IPR019778">
    <property type="entry name" value="Class_I_Hydrophobin_CS"/>
</dbReference>
<comment type="subcellular location">
    <subcellularLocation>
        <location evidence="1 7">Secreted</location>
        <location evidence="1 7">Cell wall</location>
    </subcellularLocation>
</comment>
<dbReference type="PROSITE" id="PS00956">
    <property type="entry name" value="HYDROPHOBIN"/>
    <property type="match status" value="1"/>
</dbReference>
<evidence type="ECO:0000256" key="5">
    <source>
        <dbReference type="ARBA" id="ARBA00022729"/>
    </source>
</evidence>
<keyword evidence="5 7" id="KW-0732">Signal</keyword>
<comment type="caution">
    <text evidence="8">The sequence shown here is derived from an EMBL/GenBank/DDBJ whole genome shotgun (WGS) entry which is preliminary data.</text>
</comment>
<dbReference type="GO" id="GO:0009277">
    <property type="term" value="C:fungal-type cell wall"/>
    <property type="evidence" value="ECO:0007669"/>
    <property type="project" value="InterPro"/>
</dbReference>
<keyword evidence="9" id="KW-1185">Reference proteome</keyword>
<evidence type="ECO:0000313" key="8">
    <source>
        <dbReference type="EMBL" id="KAF9448228.1"/>
    </source>
</evidence>
<proteinExistence type="inferred from homology"/>
<reference evidence="8" key="1">
    <citation type="submission" date="2020-11" db="EMBL/GenBank/DDBJ databases">
        <authorList>
            <consortium name="DOE Joint Genome Institute"/>
            <person name="Ahrendt S."/>
            <person name="Riley R."/>
            <person name="Andreopoulos W."/>
            <person name="Labutti K."/>
            <person name="Pangilinan J."/>
            <person name="Ruiz-Duenas F.J."/>
            <person name="Barrasa J.M."/>
            <person name="Sanchez-Garcia M."/>
            <person name="Camarero S."/>
            <person name="Miyauchi S."/>
            <person name="Serrano A."/>
            <person name="Linde D."/>
            <person name="Babiker R."/>
            <person name="Drula E."/>
            <person name="Ayuso-Fernandez I."/>
            <person name="Pacheco R."/>
            <person name="Padilla G."/>
            <person name="Ferreira P."/>
            <person name="Barriuso J."/>
            <person name="Kellner H."/>
            <person name="Castanera R."/>
            <person name="Alfaro M."/>
            <person name="Ramirez L."/>
            <person name="Pisabarro A.G."/>
            <person name="Kuo A."/>
            <person name="Tritt A."/>
            <person name="Lipzen A."/>
            <person name="He G."/>
            <person name="Yan M."/>
            <person name="Ng V."/>
            <person name="Cullen D."/>
            <person name="Martin F."/>
            <person name="Rosso M.-N."/>
            <person name="Henrissat B."/>
            <person name="Hibbett D."/>
            <person name="Martinez A.T."/>
            <person name="Grigoriev I.V."/>
        </authorList>
    </citation>
    <scope>NUCLEOTIDE SEQUENCE</scope>
    <source>
        <strain evidence="8">MF-IS2</strain>
    </source>
</reference>
<dbReference type="AlphaFoldDB" id="A0A9P5XBZ9"/>
<evidence type="ECO:0000256" key="3">
    <source>
        <dbReference type="ARBA" id="ARBA00022512"/>
    </source>
</evidence>
<name>A0A9P5XBZ9_9AGAR</name>
<organism evidence="8 9">
    <name type="scientific">Macrolepiota fuliginosa MF-IS2</name>
    <dbReference type="NCBI Taxonomy" id="1400762"/>
    <lineage>
        <taxon>Eukaryota</taxon>
        <taxon>Fungi</taxon>
        <taxon>Dikarya</taxon>
        <taxon>Basidiomycota</taxon>
        <taxon>Agaricomycotina</taxon>
        <taxon>Agaricomycetes</taxon>
        <taxon>Agaricomycetidae</taxon>
        <taxon>Agaricales</taxon>
        <taxon>Agaricineae</taxon>
        <taxon>Agaricaceae</taxon>
        <taxon>Macrolepiota</taxon>
    </lineage>
</organism>
<keyword evidence="6 7" id="KW-1015">Disulfide bond</keyword>
<accession>A0A9P5XBZ9</accession>
<dbReference type="InterPro" id="IPR001338">
    <property type="entry name" value="Class_I_Hydrophobin"/>
</dbReference>
<evidence type="ECO:0000256" key="7">
    <source>
        <dbReference type="RuleBase" id="RU365009"/>
    </source>
</evidence>
<dbReference type="SMART" id="SM00075">
    <property type="entry name" value="HYDRO"/>
    <property type="match status" value="1"/>
</dbReference>
<dbReference type="Pfam" id="PF01185">
    <property type="entry name" value="Hydrophobin"/>
    <property type="match status" value="1"/>
</dbReference>
<keyword evidence="3 7" id="KW-0134">Cell wall</keyword>
<evidence type="ECO:0000313" key="9">
    <source>
        <dbReference type="Proteomes" id="UP000807342"/>
    </source>
</evidence>
<keyword evidence="4 7" id="KW-0964">Secreted</keyword>
<evidence type="ECO:0000256" key="4">
    <source>
        <dbReference type="ARBA" id="ARBA00022525"/>
    </source>
</evidence>
<evidence type="ECO:0000256" key="2">
    <source>
        <dbReference type="ARBA" id="ARBA00010446"/>
    </source>
</evidence>
<evidence type="ECO:0000256" key="1">
    <source>
        <dbReference type="ARBA" id="ARBA00004191"/>
    </source>
</evidence>
<feature type="signal peptide" evidence="7">
    <location>
        <begin position="1"/>
        <end position="19"/>
    </location>
</feature>
<feature type="chain" id="PRO_5040538466" description="Hydrophobin" evidence="7">
    <location>
        <begin position="20"/>
        <end position="110"/>
    </location>
</feature>
<dbReference type="Proteomes" id="UP000807342">
    <property type="component" value="Unassembled WGS sequence"/>
</dbReference>
<dbReference type="CDD" id="cd23507">
    <property type="entry name" value="hydrophobin_I"/>
    <property type="match status" value="1"/>
</dbReference>
<protein>
    <recommendedName>
        <fullName evidence="7">Hydrophobin</fullName>
    </recommendedName>
</protein>
<dbReference type="GO" id="GO:0005199">
    <property type="term" value="F:structural constituent of cell wall"/>
    <property type="evidence" value="ECO:0007669"/>
    <property type="project" value="InterPro"/>
</dbReference>
<dbReference type="EMBL" id="MU151168">
    <property type="protein sequence ID" value="KAF9448228.1"/>
    <property type="molecule type" value="Genomic_DNA"/>
</dbReference>
<dbReference type="OrthoDB" id="4225815at2759"/>